<keyword evidence="3" id="KW-0804">Transcription</keyword>
<dbReference type="Proteomes" id="UP000092018">
    <property type="component" value="Chromosome 1"/>
</dbReference>
<dbReference type="PANTHER" id="PTHR47894">
    <property type="entry name" value="HTH-TYPE TRANSCRIPTIONAL REGULATOR GADX"/>
    <property type="match status" value="1"/>
</dbReference>
<dbReference type="PRINTS" id="PR00032">
    <property type="entry name" value="HTHARAC"/>
</dbReference>
<evidence type="ECO:0000256" key="1">
    <source>
        <dbReference type="ARBA" id="ARBA00023015"/>
    </source>
</evidence>
<evidence type="ECO:0000259" key="4">
    <source>
        <dbReference type="PROSITE" id="PS01124"/>
    </source>
</evidence>
<feature type="domain" description="HTH araC/xylS-type" evidence="4">
    <location>
        <begin position="235"/>
        <end position="333"/>
    </location>
</feature>
<dbReference type="Pfam" id="PF12833">
    <property type="entry name" value="HTH_18"/>
    <property type="match status" value="1"/>
</dbReference>
<proteinExistence type="predicted"/>
<keyword evidence="2" id="KW-0238">DNA-binding</keyword>
<evidence type="ECO:0000256" key="3">
    <source>
        <dbReference type="ARBA" id="ARBA00023163"/>
    </source>
</evidence>
<accession>A0AAN0XUC4</accession>
<evidence type="ECO:0000313" key="5">
    <source>
        <dbReference type="EMBL" id="ANO32843.1"/>
    </source>
</evidence>
<dbReference type="PANTHER" id="PTHR47894:SF4">
    <property type="entry name" value="HTH-TYPE TRANSCRIPTIONAL REGULATOR GADX"/>
    <property type="match status" value="1"/>
</dbReference>
<dbReference type="InterPro" id="IPR009057">
    <property type="entry name" value="Homeodomain-like_sf"/>
</dbReference>
<evidence type="ECO:0000313" key="6">
    <source>
        <dbReference type="Proteomes" id="UP000092018"/>
    </source>
</evidence>
<dbReference type="InterPro" id="IPR020449">
    <property type="entry name" value="Tscrpt_reg_AraC-type_HTH"/>
</dbReference>
<dbReference type="KEGG" id="vbr:A6E01_06360"/>
<organism evidence="5 6">
    <name type="scientific">Vibrio breoganii</name>
    <dbReference type="NCBI Taxonomy" id="553239"/>
    <lineage>
        <taxon>Bacteria</taxon>
        <taxon>Pseudomonadati</taxon>
        <taxon>Pseudomonadota</taxon>
        <taxon>Gammaproteobacteria</taxon>
        <taxon>Vibrionales</taxon>
        <taxon>Vibrionaceae</taxon>
        <taxon>Vibrio</taxon>
    </lineage>
</organism>
<dbReference type="SMART" id="SM00342">
    <property type="entry name" value="HTH_ARAC"/>
    <property type="match status" value="1"/>
</dbReference>
<keyword evidence="1" id="KW-0805">Transcription regulation</keyword>
<dbReference type="GO" id="GO:0003700">
    <property type="term" value="F:DNA-binding transcription factor activity"/>
    <property type="evidence" value="ECO:0007669"/>
    <property type="project" value="InterPro"/>
</dbReference>
<name>A0AAN0XUC4_9VIBR</name>
<reference evidence="5 6" key="1">
    <citation type="submission" date="2016-06" db="EMBL/GenBank/DDBJ databases">
        <title>Adaptive Radiation by Waves of Gene Transfer Leads to Fine-Scale Resource Partitioning in Marine Microbes.</title>
        <authorList>
            <person name="Hehemann J.-H."/>
            <person name="Arevalo P."/>
            <person name="Datta M.S."/>
            <person name="Yu X."/>
            <person name="Corzett C."/>
            <person name="Henschel A."/>
            <person name="Preheim S.P."/>
            <person name="Timberlake S."/>
            <person name="Alm E.J."/>
            <person name="Polz M.F."/>
        </authorList>
    </citation>
    <scope>NUCLEOTIDE SEQUENCE [LARGE SCALE GENOMIC DNA]</scope>
    <source>
        <strain evidence="5 6">FF50</strain>
    </source>
</reference>
<dbReference type="InterPro" id="IPR018060">
    <property type="entry name" value="HTH_AraC"/>
</dbReference>
<dbReference type="SUPFAM" id="SSF46689">
    <property type="entry name" value="Homeodomain-like"/>
    <property type="match status" value="1"/>
</dbReference>
<dbReference type="PROSITE" id="PS01124">
    <property type="entry name" value="HTH_ARAC_FAMILY_2"/>
    <property type="match status" value="1"/>
</dbReference>
<dbReference type="EMBL" id="CP016177">
    <property type="protein sequence ID" value="ANO32843.1"/>
    <property type="molecule type" value="Genomic_DNA"/>
</dbReference>
<dbReference type="RefSeq" id="WP_065209850.1">
    <property type="nucleotide sequence ID" value="NZ_CP016177.1"/>
</dbReference>
<dbReference type="GO" id="GO:0005829">
    <property type="term" value="C:cytosol"/>
    <property type="evidence" value="ECO:0007669"/>
    <property type="project" value="TreeGrafter"/>
</dbReference>
<dbReference type="GO" id="GO:0000976">
    <property type="term" value="F:transcription cis-regulatory region binding"/>
    <property type="evidence" value="ECO:0007669"/>
    <property type="project" value="TreeGrafter"/>
</dbReference>
<dbReference type="Gene3D" id="1.10.10.60">
    <property type="entry name" value="Homeodomain-like"/>
    <property type="match status" value="1"/>
</dbReference>
<protein>
    <recommendedName>
        <fullName evidence="4">HTH araC/xylS-type domain-containing protein</fullName>
    </recommendedName>
</protein>
<sequence length="339" mass="38872">MTQAEQSINLVRIEDVKFFVDLLMQIDADAYQILRQATIPNDINSDNSYDCLPESAMLNALEVLGSHYSKEELGVIFWEGIRNSYMPTFVSQLSEHDSVLDACHELTELVKISSPNSKVYPTFTAGSWWLVREKLGQKESWYEDAEVFSVLFMVEFIRSITEATWKPEQISLVSDHSDLYTSLPTLHNVTFIHQRSATAIKIPEAVMERVPSFYKSSSVSNSVKPILFSEPTFMDTFRLAISPYLSMGKLPVKLAAEILRMNVRTLQRRLEKEGLVYKALIEDMTFELIIEAMKTSQESITTIANRFGYSDAAHFTRAFKRRYNQTPRAFRKSLTNEPE</sequence>
<dbReference type="AlphaFoldDB" id="A0AAN0XUC4"/>
<gene>
    <name evidence="5" type="ORF">A6E01_06360</name>
</gene>
<evidence type="ECO:0000256" key="2">
    <source>
        <dbReference type="ARBA" id="ARBA00023125"/>
    </source>
</evidence>